<name>A0AAJ8M749_9TREE</name>
<keyword evidence="1" id="KW-1133">Transmembrane helix</keyword>
<gene>
    <name evidence="2" type="ORF">I302_102228</name>
</gene>
<feature type="transmembrane region" description="Helical" evidence="1">
    <location>
        <begin position="182"/>
        <end position="204"/>
    </location>
</feature>
<protein>
    <submittedName>
        <fullName evidence="2">Uncharacterized protein</fullName>
    </submittedName>
</protein>
<organism evidence="2 3">
    <name type="scientific">Kwoniella bestiolae CBS 10118</name>
    <dbReference type="NCBI Taxonomy" id="1296100"/>
    <lineage>
        <taxon>Eukaryota</taxon>
        <taxon>Fungi</taxon>
        <taxon>Dikarya</taxon>
        <taxon>Basidiomycota</taxon>
        <taxon>Agaricomycotina</taxon>
        <taxon>Tremellomycetes</taxon>
        <taxon>Tremellales</taxon>
        <taxon>Cryptococcaceae</taxon>
        <taxon>Kwoniella</taxon>
    </lineage>
</organism>
<reference evidence="2" key="1">
    <citation type="submission" date="2013-07" db="EMBL/GenBank/DDBJ databases">
        <authorList>
            <consortium name="The Broad Institute Genome Sequencing Platform"/>
            <person name="Cuomo C."/>
            <person name="Litvintseva A."/>
            <person name="Chen Y."/>
            <person name="Heitman J."/>
            <person name="Sun S."/>
            <person name="Springer D."/>
            <person name="Dromer F."/>
            <person name="Young S.K."/>
            <person name="Zeng Q."/>
            <person name="Gargeya S."/>
            <person name="Fitzgerald M."/>
            <person name="Abouelleil A."/>
            <person name="Alvarado L."/>
            <person name="Berlin A.M."/>
            <person name="Chapman S.B."/>
            <person name="Dewar J."/>
            <person name="Goldberg J."/>
            <person name="Griggs A."/>
            <person name="Gujja S."/>
            <person name="Hansen M."/>
            <person name="Howarth C."/>
            <person name="Imamovic A."/>
            <person name="Larimer J."/>
            <person name="McCowan C."/>
            <person name="Murphy C."/>
            <person name="Pearson M."/>
            <person name="Priest M."/>
            <person name="Roberts A."/>
            <person name="Saif S."/>
            <person name="Shea T."/>
            <person name="Sykes S."/>
            <person name="Wortman J."/>
            <person name="Nusbaum C."/>
            <person name="Birren B."/>
        </authorList>
    </citation>
    <scope>NUCLEOTIDE SEQUENCE</scope>
    <source>
        <strain evidence="2">CBS 10118</strain>
    </source>
</reference>
<dbReference type="Proteomes" id="UP000092730">
    <property type="component" value="Chromosome 1"/>
</dbReference>
<accession>A0AAJ8M749</accession>
<feature type="transmembrane region" description="Helical" evidence="1">
    <location>
        <begin position="108"/>
        <end position="127"/>
    </location>
</feature>
<dbReference type="KEGG" id="kbi:30205316"/>
<feature type="transmembrane region" description="Helical" evidence="1">
    <location>
        <begin position="12"/>
        <end position="34"/>
    </location>
</feature>
<evidence type="ECO:0000256" key="1">
    <source>
        <dbReference type="SAM" id="Phobius"/>
    </source>
</evidence>
<evidence type="ECO:0000313" key="3">
    <source>
        <dbReference type="Proteomes" id="UP000092730"/>
    </source>
</evidence>
<dbReference type="AlphaFoldDB" id="A0AAJ8M749"/>
<dbReference type="RefSeq" id="XP_019050482.2">
    <property type="nucleotide sequence ID" value="XM_019187604.2"/>
</dbReference>
<keyword evidence="3" id="KW-1185">Reference proteome</keyword>
<keyword evidence="1" id="KW-0472">Membrane</keyword>
<reference evidence="2" key="2">
    <citation type="submission" date="2024-02" db="EMBL/GenBank/DDBJ databases">
        <title>Comparative genomics of Cryptococcus and Kwoniella reveals pathogenesis evolution and contrasting modes of karyotype evolution via chromosome fusion or intercentromeric recombination.</title>
        <authorList>
            <person name="Coelho M.A."/>
            <person name="David-Palma M."/>
            <person name="Shea T."/>
            <person name="Bowers K."/>
            <person name="McGinley-Smith S."/>
            <person name="Mohammad A.W."/>
            <person name="Gnirke A."/>
            <person name="Yurkov A.M."/>
            <person name="Nowrousian M."/>
            <person name="Sun S."/>
            <person name="Cuomo C.A."/>
            <person name="Heitman J."/>
        </authorList>
    </citation>
    <scope>NUCLEOTIDE SEQUENCE</scope>
    <source>
        <strain evidence="2">CBS 10118</strain>
    </source>
</reference>
<sequence>MRTTLFFQRRVGRCVQVSCTVLPLITAMLLSLIIISPPTFPTLSLFNIVSSGYFLLYLLGPGGGCMKLDHEEMICERTLTFRPSSTYLHLPPDETLTSTFPGDVNWMLMHHITIGSLVSAILVFWLGPFLPGTYVLSTVIMFLAFLFNFFRLFIGDAIGEVVLSNKLKDCIPEPKVQVTYGFVLELILNFLSCMSFIILGTIAWKIDTSGPPGEDVELQPPRDSSKSED</sequence>
<evidence type="ECO:0000313" key="2">
    <source>
        <dbReference type="EMBL" id="WVW80250.1"/>
    </source>
</evidence>
<proteinExistence type="predicted"/>
<dbReference type="EMBL" id="CP144541">
    <property type="protein sequence ID" value="WVW80250.1"/>
    <property type="molecule type" value="Genomic_DNA"/>
</dbReference>
<dbReference type="GeneID" id="30205316"/>
<feature type="transmembrane region" description="Helical" evidence="1">
    <location>
        <begin position="133"/>
        <end position="154"/>
    </location>
</feature>
<keyword evidence="1" id="KW-0812">Transmembrane</keyword>